<accession>A0A2D2W2W4</accession>
<proteinExistence type="predicted"/>
<organism evidence="1 2">
    <name type="scientific">Escherichia phage St11Ph5</name>
    <dbReference type="NCBI Taxonomy" id="2047765"/>
    <lineage>
        <taxon>Viruses</taxon>
        <taxon>Duplodnaviria</taxon>
        <taxon>Heunggongvirae</taxon>
        <taxon>Uroviricota</taxon>
        <taxon>Caudoviricetes</taxon>
        <taxon>Schitoviridae</taxon>
        <taxon>Enquatrovirinae</taxon>
        <taxon>Gamaleyavirus</taxon>
        <taxon>Gamaleyavirus St11ph5</taxon>
    </lineage>
</organism>
<protein>
    <submittedName>
        <fullName evidence="1">Uncharacterized protein</fullName>
    </submittedName>
</protein>
<gene>
    <name evidence="1" type="ORF">St11Ph5_00018</name>
</gene>
<keyword evidence="2" id="KW-1185">Reference proteome</keyword>
<sequence>MDKQCKCGKGHVSQWDGKCGHCRTKKEQRDLEYALTYLEVTRHYNSMTTHDAYTYNREACK</sequence>
<name>A0A2D2W2W4_9CAUD</name>
<dbReference type="Proteomes" id="UP000240794">
    <property type="component" value="Segment"/>
</dbReference>
<evidence type="ECO:0000313" key="2">
    <source>
        <dbReference type="Proteomes" id="UP000240794"/>
    </source>
</evidence>
<reference evidence="1 2" key="1">
    <citation type="submission" date="2017-10" db="EMBL/GenBank/DDBJ databases">
        <title>St11Ph5, a novel member of G7CVirus Podoviridae family.</title>
        <authorList>
            <person name="Kulikov E.E."/>
            <person name="Golomidova A.K."/>
            <person name="Letarov A.V."/>
            <person name="Babenko V.V."/>
            <person name="Kostryukova E.S."/>
        </authorList>
    </citation>
    <scope>NUCLEOTIDE SEQUENCE [LARGE SCALE GENOMIC DNA]</scope>
</reference>
<dbReference type="EMBL" id="MG208881">
    <property type="protein sequence ID" value="ATS92482.1"/>
    <property type="molecule type" value="Genomic_DNA"/>
</dbReference>
<evidence type="ECO:0000313" key="1">
    <source>
        <dbReference type="EMBL" id="ATS92482.1"/>
    </source>
</evidence>